<dbReference type="AlphaFoldDB" id="A0A0E9PPN8"/>
<protein>
    <submittedName>
        <fullName evidence="1">Uncharacterized protein</fullName>
    </submittedName>
</protein>
<proteinExistence type="predicted"/>
<evidence type="ECO:0000313" key="1">
    <source>
        <dbReference type="EMBL" id="JAH06050.1"/>
    </source>
</evidence>
<dbReference type="EMBL" id="GBXM01102527">
    <property type="protein sequence ID" value="JAH06050.1"/>
    <property type="molecule type" value="Transcribed_RNA"/>
</dbReference>
<accession>A0A0E9PPN8</accession>
<sequence>MHMLNTISFFLFFFVSQIPFLRSIVKTFCL</sequence>
<reference evidence="1" key="2">
    <citation type="journal article" date="2015" name="Fish Shellfish Immunol.">
        <title>Early steps in the European eel (Anguilla anguilla)-Vibrio vulnificus interaction in the gills: Role of the RtxA13 toxin.</title>
        <authorList>
            <person name="Callol A."/>
            <person name="Pajuelo D."/>
            <person name="Ebbesson L."/>
            <person name="Teles M."/>
            <person name="MacKenzie S."/>
            <person name="Amaro C."/>
        </authorList>
    </citation>
    <scope>NUCLEOTIDE SEQUENCE</scope>
</reference>
<organism evidence="1">
    <name type="scientific">Anguilla anguilla</name>
    <name type="common">European freshwater eel</name>
    <name type="synonym">Muraena anguilla</name>
    <dbReference type="NCBI Taxonomy" id="7936"/>
    <lineage>
        <taxon>Eukaryota</taxon>
        <taxon>Metazoa</taxon>
        <taxon>Chordata</taxon>
        <taxon>Craniata</taxon>
        <taxon>Vertebrata</taxon>
        <taxon>Euteleostomi</taxon>
        <taxon>Actinopterygii</taxon>
        <taxon>Neopterygii</taxon>
        <taxon>Teleostei</taxon>
        <taxon>Anguilliformes</taxon>
        <taxon>Anguillidae</taxon>
        <taxon>Anguilla</taxon>
    </lineage>
</organism>
<name>A0A0E9PPN8_ANGAN</name>
<reference evidence="1" key="1">
    <citation type="submission" date="2014-11" db="EMBL/GenBank/DDBJ databases">
        <authorList>
            <person name="Amaro Gonzalez C."/>
        </authorList>
    </citation>
    <scope>NUCLEOTIDE SEQUENCE</scope>
</reference>